<dbReference type="GO" id="GO:0043138">
    <property type="term" value="F:3'-5' DNA helicase activity"/>
    <property type="evidence" value="ECO:0007669"/>
    <property type="project" value="TreeGrafter"/>
</dbReference>
<evidence type="ECO:0000313" key="2">
    <source>
        <dbReference type="EMBL" id="SDI79517.1"/>
    </source>
</evidence>
<dbReference type="AlphaFoldDB" id="A0A1G8NHF6"/>
<dbReference type="InterPro" id="IPR027417">
    <property type="entry name" value="P-loop_NTPase"/>
</dbReference>
<proteinExistence type="predicted"/>
<dbReference type="RefSeq" id="WP_089716993.1">
    <property type="nucleotide sequence ID" value="NZ_FNEH01000015.1"/>
</dbReference>
<dbReference type="InterPro" id="IPR006935">
    <property type="entry name" value="Helicase/UvrB_N"/>
</dbReference>
<dbReference type="InterPro" id="IPR000212">
    <property type="entry name" value="DNA_helicase_UvrD/REP"/>
</dbReference>
<dbReference type="Pfam" id="PF08378">
    <property type="entry name" value="NERD"/>
    <property type="match status" value="1"/>
</dbReference>
<organism evidence="2 3">
    <name type="scientific">Halanaerobium congolense</name>
    <dbReference type="NCBI Taxonomy" id="54121"/>
    <lineage>
        <taxon>Bacteria</taxon>
        <taxon>Bacillati</taxon>
        <taxon>Bacillota</taxon>
        <taxon>Clostridia</taxon>
        <taxon>Halanaerobiales</taxon>
        <taxon>Halanaerobiaceae</taxon>
        <taxon>Halanaerobium</taxon>
    </lineage>
</organism>
<evidence type="ECO:0000313" key="3">
    <source>
        <dbReference type="Proteomes" id="UP000198945"/>
    </source>
</evidence>
<dbReference type="PANTHER" id="PTHR11070:SF3">
    <property type="entry name" value="DNA 3'-5' HELICASE"/>
    <property type="match status" value="1"/>
</dbReference>
<accession>A0A1G8NHF6</accession>
<reference evidence="2 3" key="1">
    <citation type="submission" date="2016-10" db="EMBL/GenBank/DDBJ databases">
        <authorList>
            <person name="de Groot N.N."/>
        </authorList>
    </citation>
    <scope>NUCLEOTIDE SEQUENCE [LARGE SCALE GENOMIC DNA]</scope>
    <source>
        <strain evidence="2 3">WG7</strain>
    </source>
</reference>
<protein>
    <submittedName>
        <fullName evidence="2">Uncharacterized conserved protein</fullName>
    </submittedName>
</protein>
<feature type="domain" description="NERD" evidence="1">
    <location>
        <begin position="13"/>
        <end position="128"/>
    </location>
</feature>
<dbReference type="GO" id="GO:0016787">
    <property type="term" value="F:hydrolase activity"/>
    <property type="evidence" value="ECO:0007669"/>
    <property type="project" value="InterPro"/>
</dbReference>
<dbReference type="GO" id="GO:0003677">
    <property type="term" value="F:DNA binding"/>
    <property type="evidence" value="ECO:0007669"/>
    <property type="project" value="InterPro"/>
</dbReference>
<dbReference type="GO" id="GO:0005524">
    <property type="term" value="F:ATP binding"/>
    <property type="evidence" value="ECO:0007669"/>
    <property type="project" value="InterPro"/>
</dbReference>
<dbReference type="InterPro" id="IPR011528">
    <property type="entry name" value="NERD"/>
</dbReference>
<evidence type="ECO:0000259" key="1">
    <source>
        <dbReference type="PROSITE" id="PS50965"/>
    </source>
</evidence>
<dbReference type="InterPro" id="IPR027785">
    <property type="entry name" value="UvrD-like_helicase_C"/>
</dbReference>
<dbReference type="GO" id="GO:0000725">
    <property type="term" value="P:recombinational repair"/>
    <property type="evidence" value="ECO:0007669"/>
    <property type="project" value="TreeGrafter"/>
</dbReference>
<dbReference type="Proteomes" id="UP000198945">
    <property type="component" value="Unassembled WGS sequence"/>
</dbReference>
<dbReference type="PANTHER" id="PTHR11070">
    <property type="entry name" value="UVRD / RECB / PCRA DNA HELICASE FAMILY MEMBER"/>
    <property type="match status" value="1"/>
</dbReference>
<dbReference type="EMBL" id="FNEH01000015">
    <property type="protein sequence ID" value="SDI79517.1"/>
    <property type="molecule type" value="Genomic_DNA"/>
</dbReference>
<dbReference type="Gene3D" id="3.40.50.300">
    <property type="entry name" value="P-loop containing nucleotide triphosphate hydrolases"/>
    <property type="match status" value="2"/>
</dbReference>
<dbReference type="PROSITE" id="PS50965">
    <property type="entry name" value="NERD"/>
    <property type="match status" value="1"/>
</dbReference>
<name>A0A1G8NHF6_9FIRM</name>
<dbReference type="Pfam" id="PF13538">
    <property type="entry name" value="UvrD_C_2"/>
    <property type="match status" value="1"/>
</dbReference>
<dbReference type="SUPFAM" id="SSF52540">
    <property type="entry name" value="P-loop containing nucleoside triphosphate hydrolases"/>
    <property type="match status" value="1"/>
</dbReference>
<gene>
    <name evidence="2" type="ORF">SAMN04515654_11518</name>
</gene>
<dbReference type="Pfam" id="PF04851">
    <property type="entry name" value="ResIII"/>
    <property type="match status" value="1"/>
</dbReference>
<sequence length="574" mass="66481">MATILPNKISESTTSNAERKLFNLFKKVNEDWIVFHSLGLKDHDNKIFGEIDFLIITYEGFLCLEVKGGGVTRENGSWYYLNRNGEKFYSHEGPFKQSLSAMYSLRKYISNHLGKSHPLVKTQFASGVAFPDIQFEEHGPEIISEIIFDQNYSIDSAGLEKFVTDSIGYWRNKLKKLHNIETRYLNDSMIQSAKKLLRSDFGIVPSLKSEMEDLNNEILELTNEQYKYLSMLDQNSRFIISGRAGSGKTLMAVERAKKLALKGNKVLLLFYNKLISNNIKNKFSKSELEFITVDNFHNFIFNIVQKFKNDKDVNYNSKFFSEKLPEEFLKYIEFSQKNNYYDYLIVDEGQDLIKDNYLLCLDSILKAGLDDGNWIFFHDPAQNLYNDEFKESLIVLNEYRPVAMHLSINCRNAKKIADCNNKLTEIDCGSEFRVDGGDVEFLSYKSNKDQRKKVKNIVKNLISENINLGDIVILSPNKYEKSFLKGKNIFKSTEVVDLTKNMDKYPSDNILKFSTVHSFKGLESNIVILTDIDQINSDYSRIINYTAISRAKIKLYLLYDKELEVERIINEIPR</sequence>
<dbReference type="GO" id="GO:0005829">
    <property type="term" value="C:cytosol"/>
    <property type="evidence" value="ECO:0007669"/>
    <property type="project" value="TreeGrafter"/>
</dbReference>